<dbReference type="AlphaFoldDB" id="A0A6A5VEB3"/>
<keyword evidence="2" id="KW-1185">Reference proteome</keyword>
<name>A0A6A5VEB3_9PLEO</name>
<evidence type="ECO:0000313" key="2">
    <source>
        <dbReference type="Proteomes" id="UP000800036"/>
    </source>
</evidence>
<proteinExistence type="predicted"/>
<gene>
    <name evidence="1" type="ORF">BU23DRAFT_567111</name>
</gene>
<protein>
    <submittedName>
        <fullName evidence="1">Uncharacterized protein</fullName>
    </submittedName>
</protein>
<accession>A0A6A5VEB3</accession>
<dbReference type="EMBL" id="ML976673">
    <property type="protein sequence ID" value="KAF1974709.1"/>
    <property type="molecule type" value="Genomic_DNA"/>
</dbReference>
<reference evidence="1" key="1">
    <citation type="journal article" date="2020" name="Stud. Mycol.">
        <title>101 Dothideomycetes genomes: a test case for predicting lifestyles and emergence of pathogens.</title>
        <authorList>
            <person name="Haridas S."/>
            <person name="Albert R."/>
            <person name="Binder M."/>
            <person name="Bloem J."/>
            <person name="Labutti K."/>
            <person name="Salamov A."/>
            <person name="Andreopoulos B."/>
            <person name="Baker S."/>
            <person name="Barry K."/>
            <person name="Bills G."/>
            <person name="Bluhm B."/>
            <person name="Cannon C."/>
            <person name="Castanera R."/>
            <person name="Culley D."/>
            <person name="Daum C."/>
            <person name="Ezra D."/>
            <person name="Gonzalez J."/>
            <person name="Henrissat B."/>
            <person name="Kuo A."/>
            <person name="Liang C."/>
            <person name="Lipzen A."/>
            <person name="Lutzoni F."/>
            <person name="Magnuson J."/>
            <person name="Mondo S."/>
            <person name="Nolan M."/>
            <person name="Ohm R."/>
            <person name="Pangilinan J."/>
            <person name="Park H.-J."/>
            <person name="Ramirez L."/>
            <person name="Alfaro M."/>
            <person name="Sun H."/>
            <person name="Tritt A."/>
            <person name="Yoshinaga Y."/>
            <person name="Zwiers L.-H."/>
            <person name="Turgeon B."/>
            <person name="Goodwin S."/>
            <person name="Spatafora J."/>
            <person name="Crous P."/>
            <person name="Grigoriev I."/>
        </authorList>
    </citation>
    <scope>NUCLEOTIDE SEQUENCE</scope>
    <source>
        <strain evidence="1">CBS 107.79</strain>
    </source>
</reference>
<evidence type="ECO:0000313" key="1">
    <source>
        <dbReference type="EMBL" id="KAF1974709.1"/>
    </source>
</evidence>
<sequence length="177" mass="19091">MAVFVTAGPLVKREDGTCVATGAQVCNVGGTYYKCDNDASCFMSCRHDNFGPTLREYTYKVDNLSILNRLPKKGIHVFLGSAYFLAAQIFRGANPGGRESSLECDSSGSTKRITTVETMHVAFGHGLVPADWSLASLILLMTIDSMSCAARNSRHGDPAKHEWICGPGIIIGDRSLL</sequence>
<organism evidence="1 2">
    <name type="scientific">Bimuria novae-zelandiae CBS 107.79</name>
    <dbReference type="NCBI Taxonomy" id="1447943"/>
    <lineage>
        <taxon>Eukaryota</taxon>
        <taxon>Fungi</taxon>
        <taxon>Dikarya</taxon>
        <taxon>Ascomycota</taxon>
        <taxon>Pezizomycotina</taxon>
        <taxon>Dothideomycetes</taxon>
        <taxon>Pleosporomycetidae</taxon>
        <taxon>Pleosporales</taxon>
        <taxon>Massarineae</taxon>
        <taxon>Didymosphaeriaceae</taxon>
        <taxon>Bimuria</taxon>
    </lineage>
</organism>
<dbReference type="Proteomes" id="UP000800036">
    <property type="component" value="Unassembled WGS sequence"/>
</dbReference>